<dbReference type="RefSeq" id="WP_181838331.1">
    <property type="nucleotide sequence ID" value="NZ_JACERK010000017.1"/>
</dbReference>
<evidence type="ECO:0000313" key="1">
    <source>
        <dbReference type="EMBL" id="MBA5234752.1"/>
    </source>
</evidence>
<name>A0ABR5ZJU5_9GAMM</name>
<gene>
    <name evidence="1" type="ORF">H2Y56_21975</name>
</gene>
<keyword evidence="2" id="KW-1185">Reference proteome</keyword>
<organism evidence="1 2">
    <name type="scientific">Pectobacterium aroidearum</name>
    <dbReference type="NCBI Taxonomy" id="1201031"/>
    <lineage>
        <taxon>Bacteria</taxon>
        <taxon>Pseudomonadati</taxon>
        <taxon>Pseudomonadota</taxon>
        <taxon>Gammaproteobacteria</taxon>
        <taxon>Enterobacterales</taxon>
        <taxon>Pectobacteriaceae</taxon>
        <taxon>Pectobacterium</taxon>
    </lineage>
</organism>
<evidence type="ECO:0000313" key="2">
    <source>
        <dbReference type="Proteomes" id="UP000530038"/>
    </source>
</evidence>
<dbReference type="EMBL" id="JACERK010000017">
    <property type="protein sequence ID" value="MBA5234752.1"/>
    <property type="molecule type" value="Genomic_DNA"/>
</dbReference>
<sequence length="74" mass="8326">MAAFELADRWGEPDPRKILELPADIFEHWLAFFSLKNSESDPEHPTVGKPSAAVAREKTDEELFADNMRIIGNG</sequence>
<accession>A0ABR5ZJU5</accession>
<proteinExistence type="predicted"/>
<reference evidence="1 2" key="1">
    <citation type="submission" date="2020-07" db="EMBL/GenBank/DDBJ databases">
        <title>Characterization of Pectobacterium aroidearum strains causing soft rot on Amorphophallus konjac.</title>
        <authorList>
            <person name="Xie H."/>
        </authorList>
    </citation>
    <scope>NUCLEOTIDE SEQUENCE [LARGE SCALE GENOMIC DNA]</scope>
    <source>
        <strain evidence="1 2">MY10</strain>
    </source>
</reference>
<dbReference type="Proteomes" id="UP000530038">
    <property type="component" value="Unassembled WGS sequence"/>
</dbReference>
<protein>
    <submittedName>
        <fullName evidence="1">Uncharacterized protein</fullName>
    </submittedName>
</protein>
<comment type="caution">
    <text evidence="1">The sequence shown here is derived from an EMBL/GenBank/DDBJ whole genome shotgun (WGS) entry which is preliminary data.</text>
</comment>